<evidence type="ECO:0000313" key="2">
    <source>
        <dbReference type="Proteomes" id="UP001239111"/>
    </source>
</evidence>
<dbReference type="EMBL" id="CM056741">
    <property type="protein sequence ID" value="KAJ8685801.1"/>
    <property type="molecule type" value="Genomic_DNA"/>
</dbReference>
<reference evidence="1" key="1">
    <citation type="submission" date="2023-04" db="EMBL/GenBank/DDBJ databases">
        <title>A chromosome-level genome assembly of the parasitoid wasp Eretmocerus hayati.</title>
        <authorList>
            <person name="Zhong Y."/>
            <person name="Liu S."/>
            <person name="Liu Y."/>
        </authorList>
    </citation>
    <scope>NUCLEOTIDE SEQUENCE</scope>
    <source>
        <strain evidence="1">ZJU_SS_LIU_2023</strain>
    </source>
</reference>
<protein>
    <submittedName>
        <fullName evidence="1">Uncharacterized protein</fullName>
    </submittedName>
</protein>
<comment type="caution">
    <text evidence="1">The sequence shown here is derived from an EMBL/GenBank/DDBJ whole genome shotgun (WGS) entry which is preliminary data.</text>
</comment>
<evidence type="ECO:0000313" key="1">
    <source>
        <dbReference type="EMBL" id="KAJ8685801.1"/>
    </source>
</evidence>
<proteinExistence type="predicted"/>
<organism evidence="1 2">
    <name type="scientific">Eretmocerus hayati</name>
    <dbReference type="NCBI Taxonomy" id="131215"/>
    <lineage>
        <taxon>Eukaryota</taxon>
        <taxon>Metazoa</taxon>
        <taxon>Ecdysozoa</taxon>
        <taxon>Arthropoda</taxon>
        <taxon>Hexapoda</taxon>
        <taxon>Insecta</taxon>
        <taxon>Pterygota</taxon>
        <taxon>Neoptera</taxon>
        <taxon>Endopterygota</taxon>
        <taxon>Hymenoptera</taxon>
        <taxon>Apocrita</taxon>
        <taxon>Proctotrupomorpha</taxon>
        <taxon>Chalcidoidea</taxon>
        <taxon>Aphelinidae</taxon>
        <taxon>Aphelininae</taxon>
        <taxon>Eretmocerus</taxon>
    </lineage>
</organism>
<gene>
    <name evidence="1" type="ORF">QAD02_021594</name>
</gene>
<keyword evidence="2" id="KW-1185">Reference proteome</keyword>
<accession>A0ACC2PS57</accession>
<name>A0ACC2PS57_9HYME</name>
<dbReference type="Proteomes" id="UP001239111">
    <property type="component" value="Chromosome 1"/>
</dbReference>
<sequence>MELSSRICPTLRTLVISKGRGVEVRRIARGRLVDTEDMTPTNSDLNPEFNVQREENRLWRRMSPEECSDGNDHPLEREIVHRRYPDFFAVESEARHSQTL</sequence>